<protein>
    <recommendedName>
        <fullName evidence="3">DUF6534 domain-containing protein</fullName>
    </recommendedName>
</protein>
<evidence type="ECO:0000256" key="2">
    <source>
        <dbReference type="SAM" id="Phobius"/>
    </source>
</evidence>
<keyword evidence="2" id="KW-1133">Transmembrane helix</keyword>
<dbReference type="Pfam" id="PF20152">
    <property type="entry name" value="DUF6534"/>
    <property type="match status" value="1"/>
</dbReference>
<feature type="transmembrane region" description="Helical" evidence="2">
    <location>
        <begin position="12"/>
        <end position="36"/>
    </location>
</feature>
<evidence type="ECO:0000313" key="4">
    <source>
        <dbReference type="EMBL" id="KAJ7747817.1"/>
    </source>
</evidence>
<reference evidence="4" key="1">
    <citation type="submission" date="2023-03" db="EMBL/GenBank/DDBJ databases">
        <title>Massive genome expansion in bonnet fungi (Mycena s.s.) driven by repeated elements and novel gene families across ecological guilds.</title>
        <authorList>
            <consortium name="Lawrence Berkeley National Laboratory"/>
            <person name="Harder C.B."/>
            <person name="Miyauchi S."/>
            <person name="Viragh M."/>
            <person name="Kuo A."/>
            <person name="Thoen E."/>
            <person name="Andreopoulos B."/>
            <person name="Lu D."/>
            <person name="Skrede I."/>
            <person name="Drula E."/>
            <person name="Henrissat B."/>
            <person name="Morin E."/>
            <person name="Kohler A."/>
            <person name="Barry K."/>
            <person name="LaButti K."/>
            <person name="Morin E."/>
            <person name="Salamov A."/>
            <person name="Lipzen A."/>
            <person name="Mereny Z."/>
            <person name="Hegedus B."/>
            <person name="Baldrian P."/>
            <person name="Stursova M."/>
            <person name="Weitz H."/>
            <person name="Taylor A."/>
            <person name="Grigoriev I.V."/>
            <person name="Nagy L.G."/>
            <person name="Martin F."/>
            <person name="Kauserud H."/>
        </authorList>
    </citation>
    <scope>NUCLEOTIDE SEQUENCE</scope>
    <source>
        <strain evidence="4">CBHHK182m</strain>
    </source>
</reference>
<organism evidence="4 5">
    <name type="scientific">Mycena metata</name>
    <dbReference type="NCBI Taxonomy" id="1033252"/>
    <lineage>
        <taxon>Eukaryota</taxon>
        <taxon>Fungi</taxon>
        <taxon>Dikarya</taxon>
        <taxon>Basidiomycota</taxon>
        <taxon>Agaricomycotina</taxon>
        <taxon>Agaricomycetes</taxon>
        <taxon>Agaricomycetidae</taxon>
        <taxon>Agaricales</taxon>
        <taxon>Marasmiineae</taxon>
        <taxon>Mycenaceae</taxon>
        <taxon>Mycena</taxon>
    </lineage>
</organism>
<name>A0AAD7IR51_9AGAR</name>
<keyword evidence="5" id="KW-1185">Reference proteome</keyword>
<keyword evidence="2" id="KW-0472">Membrane</keyword>
<dbReference type="EMBL" id="JARKIB010000075">
    <property type="protein sequence ID" value="KAJ7747817.1"/>
    <property type="molecule type" value="Genomic_DNA"/>
</dbReference>
<accession>A0AAD7IR51</accession>
<dbReference type="PANTHER" id="PTHR40465">
    <property type="entry name" value="CHROMOSOME 1, WHOLE GENOME SHOTGUN SEQUENCE"/>
    <property type="match status" value="1"/>
</dbReference>
<comment type="caution">
    <text evidence="4">The sequence shown here is derived from an EMBL/GenBank/DDBJ whole genome shotgun (WGS) entry which is preliminary data.</text>
</comment>
<feature type="transmembrane region" description="Helical" evidence="2">
    <location>
        <begin position="116"/>
        <end position="136"/>
    </location>
</feature>
<dbReference type="PANTHER" id="PTHR40465:SF1">
    <property type="entry name" value="DUF6534 DOMAIN-CONTAINING PROTEIN"/>
    <property type="match status" value="1"/>
</dbReference>
<dbReference type="InterPro" id="IPR045339">
    <property type="entry name" value="DUF6534"/>
</dbReference>
<gene>
    <name evidence="4" type="ORF">B0H16DRAFT_1554700</name>
</gene>
<dbReference type="Proteomes" id="UP001215598">
    <property type="component" value="Unassembled WGS sequence"/>
</dbReference>
<feature type="transmembrane region" description="Helical" evidence="2">
    <location>
        <begin position="156"/>
        <end position="178"/>
    </location>
</feature>
<feature type="compositionally biased region" description="Basic and acidic residues" evidence="1">
    <location>
        <begin position="322"/>
        <end position="335"/>
    </location>
</feature>
<feature type="non-terminal residue" evidence="4">
    <location>
        <position position="1"/>
    </location>
</feature>
<feature type="domain" description="DUF6534" evidence="3">
    <location>
        <begin position="163"/>
        <end position="250"/>
    </location>
</feature>
<evidence type="ECO:0000256" key="1">
    <source>
        <dbReference type="SAM" id="MobiDB-lite"/>
    </source>
</evidence>
<feature type="transmembrane region" description="Helical" evidence="2">
    <location>
        <begin position="199"/>
        <end position="220"/>
    </location>
</feature>
<evidence type="ECO:0000259" key="3">
    <source>
        <dbReference type="Pfam" id="PF20152"/>
    </source>
</evidence>
<sequence>MAPLANVQLSYGPMLVGVFFNMILYGVFVGQVLTYYQLYRKDDAWMRYFVAYLFVLETANTGLDIGIMYQPLILEYGRTPVYFPLLFPSQPLIVVLVSTPIQIFFAWRIRMITKMIWVPIVISIFALAALTGGLWTTVKVAIIKELAHKPELHNSALLWFLASCVADILITISLVLTLSHRKTGFVATDSVIDKIIRTTIQTGMVTAIFSILDVICFMVFPHYSVNFVWDLALSKLYSNALLSTLNARAHLATISTSRPSRAGGPPTGQLVFEDMALAMSMGVTPAGTKFDDDPFERAGHDTTTTDDSMRSGSGVGTPLPRIKFDDDERRTDGSGRESGTGTATSMEDIMETPRTGAFMLYTG</sequence>
<feature type="compositionally biased region" description="Basic and acidic residues" evidence="1">
    <location>
        <begin position="289"/>
        <end position="300"/>
    </location>
</feature>
<feature type="transmembrane region" description="Helical" evidence="2">
    <location>
        <begin position="81"/>
        <end position="104"/>
    </location>
</feature>
<proteinExistence type="predicted"/>
<keyword evidence="2" id="KW-0812">Transmembrane</keyword>
<evidence type="ECO:0000313" key="5">
    <source>
        <dbReference type="Proteomes" id="UP001215598"/>
    </source>
</evidence>
<dbReference type="AlphaFoldDB" id="A0AAD7IR51"/>
<feature type="transmembrane region" description="Helical" evidence="2">
    <location>
        <begin position="48"/>
        <end position="69"/>
    </location>
</feature>
<feature type="region of interest" description="Disordered" evidence="1">
    <location>
        <begin position="289"/>
        <end position="363"/>
    </location>
</feature>